<dbReference type="FunFam" id="3.10.105.10:FF:000005">
    <property type="entry name" value="ABC transporter substrate-binding protein"/>
    <property type="match status" value="1"/>
</dbReference>
<dbReference type="GO" id="GO:1904680">
    <property type="term" value="F:peptide transmembrane transporter activity"/>
    <property type="evidence" value="ECO:0007669"/>
    <property type="project" value="TreeGrafter"/>
</dbReference>
<sequence>MRGEVEGGAGKPHLPAMFRRDLLATALTTAALPGLGSRAALAQGAATPSPAPASGAAVRRVHGLSLLGDPSLPPDFAHWPWVNPEAPKGGEMVRTALGSYDSFNPFILRGTSAVGIGLLYETLLMDSSDEASAAYAHLAKLVEVPADNRWVAFELREEARWHDGRPLTAADVAWTFATIMEKGHPRFRAYWADVAEAVAEGERRVVFRFRNADNRELAQIIGQMPVLPKHWWEGRDFAQPSLEVPLGSGPYKVERFEAGRSMVLSRVKDYWGRDLPTMKGLQNFDVQRFEYFRDPTVAFEGFKAGQIDFRQENIARSWATAYDFPAVQRGLVKRDELHHEMPVGMQCFAMNLRRPIFADRRTREALGLVFDFEWMNANLFYNSYKRAYSYFNNTELACSGLPEGRELEILQPYRDRLPAELFTQPFKMPVTDGSGNNRDNQRRALELLRQAGWVVRDRQMVNAQGQKLSFEILLSDATLERVALPYAQSLQRLGVEANVRTIDLAQYQVRMDHFDYDMTVELFGQSLSPGSEQRDFWGSAAAKHDGSRNTLGVADPVVDALVELVVNAPDRKELVTRTHALDRVLLWNFYTVPHYFSDTFRIAWWDRFGRPPRNPRYNIGFEGWWIDPARDRALAEARRSPA</sequence>
<evidence type="ECO:0000256" key="1">
    <source>
        <dbReference type="ARBA" id="ARBA00004418"/>
    </source>
</evidence>
<dbReference type="SUPFAM" id="SSF53850">
    <property type="entry name" value="Periplasmic binding protein-like II"/>
    <property type="match status" value="1"/>
</dbReference>
<evidence type="ECO:0000256" key="2">
    <source>
        <dbReference type="ARBA" id="ARBA00005695"/>
    </source>
</evidence>
<accession>A0A379MXM4</accession>
<dbReference type="Pfam" id="PF00496">
    <property type="entry name" value="SBP_bac_5"/>
    <property type="match status" value="1"/>
</dbReference>
<feature type="domain" description="Solute-binding protein family 5" evidence="4">
    <location>
        <begin position="136"/>
        <end position="541"/>
    </location>
</feature>
<dbReference type="GO" id="GO:0043190">
    <property type="term" value="C:ATP-binding cassette (ABC) transporter complex"/>
    <property type="evidence" value="ECO:0007669"/>
    <property type="project" value="InterPro"/>
</dbReference>
<keyword evidence="3" id="KW-0732">Signal</keyword>
<dbReference type="InterPro" id="IPR039424">
    <property type="entry name" value="SBP_5"/>
</dbReference>
<dbReference type="Gene3D" id="3.10.105.10">
    <property type="entry name" value="Dipeptide-binding Protein, Domain 3"/>
    <property type="match status" value="1"/>
</dbReference>
<dbReference type="CDD" id="cd08497">
    <property type="entry name" value="MbnE-like"/>
    <property type="match status" value="1"/>
</dbReference>
<comment type="similarity">
    <text evidence="2">Belongs to the bacterial solute-binding protein 5 family.</text>
</comment>
<proteinExistence type="inferred from homology"/>
<dbReference type="PIRSF" id="PIRSF002741">
    <property type="entry name" value="MppA"/>
    <property type="match status" value="1"/>
</dbReference>
<dbReference type="GO" id="GO:0042884">
    <property type="term" value="P:microcin transport"/>
    <property type="evidence" value="ECO:0007669"/>
    <property type="project" value="TreeGrafter"/>
</dbReference>
<dbReference type="Proteomes" id="UP000254919">
    <property type="component" value="Unassembled WGS sequence"/>
</dbReference>
<evidence type="ECO:0000256" key="3">
    <source>
        <dbReference type="ARBA" id="ARBA00022729"/>
    </source>
</evidence>
<dbReference type="Gene3D" id="3.40.190.10">
    <property type="entry name" value="Periplasmic binding protein-like II"/>
    <property type="match status" value="1"/>
</dbReference>
<dbReference type="EMBL" id="UGVN01000001">
    <property type="protein sequence ID" value="SUE38987.1"/>
    <property type="molecule type" value="Genomic_DNA"/>
</dbReference>
<dbReference type="GO" id="GO:0015833">
    <property type="term" value="P:peptide transport"/>
    <property type="evidence" value="ECO:0007669"/>
    <property type="project" value="TreeGrafter"/>
</dbReference>
<organism evidence="5 6">
    <name type="scientific">Roseomonas mucosa</name>
    <dbReference type="NCBI Taxonomy" id="207340"/>
    <lineage>
        <taxon>Bacteria</taxon>
        <taxon>Pseudomonadati</taxon>
        <taxon>Pseudomonadota</taxon>
        <taxon>Alphaproteobacteria</taxon>
        <taxon>Acetobacterales</taxon>
        <taxon>Roseomonadaceae</taxon>
        <taxon>Roseomonas</taxon>
    </lineage>
</organism>
<name>A0A379MXM4_9PROT</name>
<dbReference type="InterPro" id="IPR030678">
    <property type="entry name" value="Peptide/Ni-bd"/>
</dbReference>
<evidence type="ECO:0000313" key="5">
    <source>
        <dbReference type="EMBL" id="SUE38987.1"/>
    </source>
</evidence>
<evidence type="ECO:0000313" key="6">
    <source>
        <dbReference type="Proteomes" id="UP000254919"/>
    </source>
</evidence>
<dbReference type="GO" id="GO:0030288">
    <property type="term" value="C:outer membrane-bounded periplasmic space"/>
    <property type="evidence" value="ECO:0007669"/>
    <property type="project" value="TreeGrafter"/>
</dbReference>
<dbReference type="AlphaFoldDB" id="A0A379MXM4"/>
<comment type="subcellular location">
    <subcellularLocation>
        <location evidence="1">Periplasm</location>
    </subcellularLocation>
</comment>
<evidence type="ECO:0000259" key="4">
    <source>
        <dbReference type="Pfam" id="PF00496"/>
    </source>
</evidence>
<protein>
    <submittedName>
        <fullName evidence="5">Oligopeptide-binding protein AppA</fullName>
    </submittedName>
</protein>
<dbReference type="PANTHER" id="PTHR30290:SF64">
    <property type="entry name" value="ABC TRANSPORTER PERIPLASMIC BINDING PROTEIN"/>
    <property type="match status" value="1"/>
</dbReference>
<reference evidence="5 6" key="1">
    <citation type="submission" date="2018-06" db="EMBL/GenBank/DDBJ databases">
        <authorList>
            <consortium name="Pathogen Informatics"/>
            <person name="Doyle S."/>
        </authorList>
    </citation>
    <scope>NUCLEOTIDE SEQUENCE [LARGE SCALE GENOMIC DNA]</scope>
    <source>
        <strain evidence="5 6">NCTC13291</strain>
    </source>
</reference>
<gene>
    <name evidence="5" type="primary">appA_2</name>
    <name evidence="5" type="ORF">NCTC13291_01001</name>
</gene>
<dbReference type="PANTHER" id="PTHR30290">
    <property type="entry name" value="PERIPLASMIC BINDING COMPONENT OF ABC TRANSPORTER"/>
    <property type="match status" value="1"/>
</dbReference>
<dbReference type="InterPro" id="IPR000914">
    <property type="entry name" value="SBP_5_dom"/>
</dbReference>